<feature type="domain" description="Transposon Tn7 transposition protein TnsD C-terminal" evidence="1">
    <location>
        <begin position="2"/>
        <end position="45"/>
    </location>
</feature>
<proteinExistence type="predicted"/>
<dbReference type="EMBL" id="JAGGLT010000051">
    <property type="protein sequence ID" value="MBP2073420.1"/>
    <property type="molecule type" value="Genomic_DNA"/>
</dbReference>
<name>A0ABS4NK94_9THEO</name>
<sequence length="84" mass="9803">MVVEEMLNSTEKPERITISLIGSKLGIRALLEKHLDKLPITNQYLDSVKESRRDFQLRRIKWAVQELKSQGEITKLWKVLRKAG</sequence>
<dbReference type="Proteomes" id="UP001166402">
    <property type="component" value="Unassembled WGS sequence"/>
</dbReference>
<dbReference type="Pfam" id="PF15978">
    <property type="entry name" value="TnsD"/>
    <property type="match status" value="1"/>
</dbReference>
<evidence type="ECO:0000313" key="2">
    <source>
        <dbReference type="EMBL" id="MBP2073420.1"/>
    </source>
</evidence>
<reference evidence="2" key="1">
    <citation type="submission" date="2021-03" db="EMBL/GenBank/DDBJ databases">
        <title>Genomic Encyclopedia of Type Strains, Phase IV (KMG-IV): sequencing the most valuable type-strain genomes for metagenomic binning, comparative biology and taxonomic classification.</title>
        <authorList>
            <person name="Goeker M."/>
        </authorList>
    </citation>
    <scope>NUCLEOTIDE SEQUENCE</scope>
    <source>
        <strain evidence="2">DSM 101588</strain>
    </source>
</reference>
<evidence type="ECO:0000313" key="3">
    <source>
        <dbReference type="Proteomes" id="UP001166402"/>
    </source>
</evidence>
<comment type="caution">
    <text evidence="2">The sequence shown here is derived from an EMBL/GenBank/DDBJ whole genome shotgun (WGS) entry which is preliminary data.</text>
</comment>
<protein>
    <recommendedName>
        <fullName evidence="1">Transposon Tn7 transposition protein TnsD C-terminal domain-containing protein</fullName>
    </recommendedName>
</protein>
<evidence type="ECO:0000259" key="1">
    <source>
        <dbReference type="Pfam" id="PF15978"/>
    </source>
</evidence>
<accession>A0ABS4NK94</accession>
<keyword evidence="3" id="KW-1185">Reference proteome</keyword>
<organism evidence="2 3">
    <name type="scientific">Thermoanaerobacterium butyriciformans</name>
    <dbReference type="NCBI Taxonomy" id="1702242"/>
    <lineage>
        <taxon>Bacteria</taxon>
        <taxon>Bacillati</taxon>
        <taxon>Bacillota</taxon>
        <taxon>Clostridia</taxon>
        <taxon>Thermoanaerobacterales</taxon>
        <taxon>Thermoanaerobacteraceae</taxon>
        <taxon>Thermoanaerobacterium</taxon>
    </lineage>
</organism>
<dbReference type="InterPro" id="IPR032750">
    <property type="entry name" value="TnsD_C"/>
</dbReference>
<gene>
    <name evidence="2" type="ORF">J2Z80_002980</name>
</gene>